<protein>
    <submittedName>
        <fullName evidence="1">Putative conjugative transfer protein TraH</fullName>
    </submittedName>
</protein>
<name>B3CUM1_ORITI</name>
<accession>B3CUM1</accession>
<dbReference type="KEGG" id="ott:OTT_1610"/>
<gene>
    <name evidence="1" type="ordered locus">OTT_1610</name>
</gene>
<reference evidence="2" key="1">
    <citation type="journal article" date="2008" name="DNA Res.">
        <title>The whole-genome sequencing of the obligate intracellular bacterium Orientia tsutsugamushi revealed massive gene amplification during reductive genome evolution.</title>
        <authorList>
            <person name="Nakayama K."/>
            <person name="Yamashita A."/>
            <person name="Kurokawa K."/>
            <person name="Morimoto T."/>
            <person name="Ogawa M."/>
            <person name="Fukuhara M."/>
            <person name="Urakami H."/>
            <person name="Ohnishi M."/>
            <person name="Uchiyama I."/>
            <person name="Ogura Y."/>
            <person name="Ooka T."/>
            <person name="Oshima K."/>
            <person name="Tamura A."/>
            <person name="Hattori M."/>
            <person name="Hayashi T."/>
        </authorList>
    </citation>
    <scope>NUCLEOTIDE SEQUENCE [LARGE SCALE GENOMIC DNA]</scope>
    <source>
        <strain evidence="2">Ikeda</strain>
    </source>
</reference>
<evidence type="ECO:0000313" key="2">
    <source>
        <dbReference type="Proteomes" id="UP000001033"/>
    </source>
</evidence>
<evidence type="ECO:0000313" key="1">
    <source>
        <dbReference type="EMBL" id="BAG41068.1"/>
    </source>
</evidence>
<sequence length="56" mass="6347">MTNLKINFENNSEFTDSEIAFLSSIGDIFPIYDYITLESISGISKSISEQFVLFCN</sequence>
<dbReference type="Proteomes" id="UP000001033">
    <property type="component" value="Chromosome"/>
</dbReference>
<organism evidence="1 2">
    <name type="scientific">Orientia tsutsugamushi (strain Ikeda)</name>
    <name type="common">Rickettsia tsutsugamushi</name>
    <dbReference type="NCBI Taxonomy" id="334380"/>
    <lineage>
        <taxon>Bacteria</taxon>
        <taxon>Pseudomonadati</taxon>
        <taxon>Pseudomonadota</taxon>
        <taxon>Alphaproteobacteria</taxon>
        <taxon>Rickettsiales</taxon>
        <taxon>Rickettsiaceae</taxon>
        <taxon>Rickettsieae</taxon>
        <taxon>Orientia</taxon>
    </lineage>
</organism>
<dbReference type="HOGENOM" id="CLU_3009902_0_0_5"/>
<dbReference type="AlphaFoldDB" id="B3CUM1"/>
<dbReference type="EMBL" id="AP008981">
    <property type="protein sequence ID" value="BAG41068.1"/>
    <property type="molecule type" value="Genomic_DNA"/>
</dbReference>
<proteinExistence type="predicted"/>